<reference evidence="3" key="1">
    <citation type="submission" date="2020-06" db="EMBL/GenBank/DDBJ databases">
        <authorList>
            <person name="Li T."/>
            <person name="Hu X."/>
            <person name="Zhang T."/>
            <person name="Song X."/>
            <person name="Zhang H."/>
            <person name="Dai N."/>
            <person name="Sheng W."/>
            <person name="Hou X."/>
            <person name="Wei L."/>
        </authorList>
    </citation>
    <scope>NUCLEOTIDE SEQUENCE</scope>
    <source>
        <strain evidence="3">KEN8</strain>
        <tissue evidence="3">Leaf</tissue>
    </source>
</reference>
<proteinExistence type="predicted"/>
<feature type="compositionally biased region" description="Basic and acidic residues" evidence="1">
    <location>
        <begin position="95"/>
        <end position="118"/>
    </location>
</feature>
<dbReference type="InterPro" id="IPR005135">
    <property type="entry name" value="Endo/exonuclease/phosphatase"/>
</dbReference>
<protein>
    <recommendedName>
        <fullName evidence="2">Endonuclease/exonuclease/phosphatase domain-containing protein</fullName>
    </recommendedName>
</protein>
<evidence type="ECO:0000313" key="3">
    <source>
        <dbReference type="EMBL" id="KAL0342393.1"/>
    </source>
</evidence>
<dbReference type="GO" id="GO:0003824">
    <property type="term" value="F:catalytic activity"/>
    <property type="evidence" value="ECO:0007669"/>
    <property type="project" value="InterPro"/>
</dbReference>
<organism evidence="3">
    <name type="scientific">Sesamum calycinum</name>
    <dbReference type="NCBI Taxonomy" id="2727403"/>
    <lineage>
        <taxon>Eukaryota</taxon>
        <taxon>Viridiplantae</taxon>
        <taxon>Streptophyta</taxon>
        <taxon>Embryophyta</taxon>
        <taxon>Tracheophyta</taxon>
        <taxon>Spermatophyta</taxon>
        <taxon>Magnoliopsida</taxon>
        <taxon>eudicotyledons</taxon>
        <taxon>Gunneridae</taxon>
        <taxon>Pentapetalae</taxon>
        <taxon>asterids</taxon>
        <taxon>lamiids</taxon>
        <taxon>Lamiales</taxon>
        <taxon>Pedaliaceae</taxon>
        <taxon>Sesamum</taxon>
    </lineage>
</organism>
<dbReference type="Gene3D" id="3.60.10.10">
    <property type="entry name" value="Endonuclease/exonuclease/phosphatase"/>
    <property type="match status" value="1"/>
</dbReference>
<feature type="region of interest" description="Disordered" evidence="1">
    <location>
        <begin position="291"/>
        <end position="310"/>
    </location>
</feature>
<gene>
    <name evidence="3" type="ORF">Scaly_1901900</name>
</gene>
<dbReference type="Pfam" id="PF03372">
    <property type="entry name" value="Exo_endo_phos"/>
    <property type="match status" value="1"/>
</dbReference>
<feature type="region of interest" description="Disordered" evidence="1">
    <location>
        <begin position="515"/>
        <end position="534"/>
    </location>
</feature>
<dbReference type="EMBL" id="JACGWM010000011">
    <property type="protein sequence ID" value="KAL0342393.1"/>
    <property type="molecule type" value="Genomic_DNA"/>
</dbReference>
<evidence type="ECO:0000259" key="2">
    <source>
        <dbReference type="Pfam" id="PF03372"/>
    </source>
</evidence>
<evidence type="ECO:0000256" key="1">
    <source>
        <dbReference type="SAM" id="MobiDB-lite"/>
    </source>
</evidence>
<sequence>TEMKQARDKGQKVTESVGRLVASQNFERSKVEVEYSKDNHPEKRDKGSCHTGKHLIHHLEGPRRKLYKQHGSFNLNYPLMAELLDRDWEAEKKIDSSSKTTFHNEEGNLGGLDHELRSTSKLKATGKASRRSPKSGDKDSKSTTATGTRILLRGECSNRRQRNKLLSEMDIIEIQATLEASEIEAQDIQESSDKEEAVTLIFNRFQSLEDSNSLLELDPELQVIPNSTDSTPGDYIHDQGLDSGILPQPQAQVGEHEINQNVNVKSLESNLQEHILEESVISNRLKRNNSMEDNSIKTGKAAGKGKKNKEGLESRRALWEELKRLSLDKVPWIVGGDFNTMQHTRENRGGTISSLGSIEDYNAMVLDSGLTDAGFEGEPFTWSNKRVWRRLNRVLYSQEWAELFNSTRVSHLPRRLSDHHPLLISATRIEDKVHSSFRFQHMWIMHPNFQEMIKQSWGAPIHGYYQAKAATNEAEKQFDRLPSEANLINLNRKILLWSTLLTLSLNFGGRKATANGLKREKGTPNSFIPRLRKG</sequence>
<feature type="region of interest" description="Disordered" evidence="1">
    <location>
        <begin position="95"/>
        <end position="148"/>
    </location>
</feature>
<dbReference type="PANTHER" id="PTHR33710:SF62">
    <property type="entry name" value="DUF4283 DOMAIN PROTEIN"/>
    <property type="match status" value="1"/>
</dbReference>
<feature type="non-terminal residue" evidence="3">
    <location>
        <position position="1"/>
    </location>
</feature>
<dbReference type="PANTHER" id="PTHR33710">
    <property type="entry name" value="BNAC02G09200D PROTEIN"/>
    <property type="match status" value="1"/>
</dbReference>
<reference evidence="3" key="2">
    <citation type="journal article" date="2024" name="Plant">
        <title>Genomic evolution and insights into agronomic trait innovations of Sesamum species.</title>
        <authorList>
            <person name="Miao H."/>
            <person name="Wang L."/>
            <person name="Qu L."/>
            <person name="Liu H."/>
            <person name="Sun Y."/>
            <person name="Le M."/>
            <person name="Wang Q."/>
            <person name="Wei S."/>
            <person name="Zheng Y."/>
            <person name="Lin W."/>
            <person name="Duan Y."/>
            <person name="Cao H."/>
            <person name="Xiong S."/>
            <person name="Wang X."/>
            <person name="Wei L."/>
            <person name="Li C."/>
            <person name="Ma Q."/>
            <person name="Ju M."/>
            <person name="Zhao R."/>
            <person name="Li G."/>
            <person name="Mu C."/>
            <person name="Tian Q."/>
            <person name="Mei H."/>
            <person name="Zhang T."/>
            <person name="Gao T."/>
            <person name="Zhang H."/>
        </authorList>
    </citation>
    <scope>NUCLEOTIDE SEQUENCE</scope>
    <source>
        <strain evidence="3">KEN8</strain>
    </source>
</reference>
<name>A0AAW2NGU5_9LAMI</name>
<dbReference type="SUPFAM" id="SSF56219">
    <property type="entry name" value="DNase I-like"/>
    <property type="match status" value="1"/>
</dbReference>
<dbReference type="AlphaFoldDB" id="A0AAW2NGU5"/>
<comment type="caution">
    <text evidence="3">The sequence shown here is derived from an EMBL/GenBank/DDBJ whole genome shotgun (WGS) entry which is preliminary data.</text>
</comment>
<dbReference type="InterPro" id="IPR036691">
    <property type="entry name" value="Endo/exonu/phosph_ase_sf"/>
</dbReference>
<accession>A0AAW2NGU5</accession>
<feature type="domain" description="Endonuclease/exonuclease/phosphatase" evidence="2">
    <location>
        <begin position="324"/>
        <end position="419"/>
    </location>
</feature>